<keyword evidence="3 5" id="KW-1133">Transmembrane helix</keyword>
<proteinExistence type="predicted"/>
<feature type="domain" description="DUF202" evidence="6">
    <location>
        <begin position="9"/>
        <end position="73"/>
    </location>
</feature>
<dbReference type="Proteomes" id="UP001499967">
    <property type="component" value="Unassembled WGS sequence"/>
</dbReference>
<evidence type="ECO:0000256" key="4">
    <source>
        <dbReference type="ARBA" id="ARBA00023136"/>
    </source>
</evidence>
<comment type="caution">
    <text evidence="7">The sequence shown here is derived from an EMBL/GenBank/DDBJ whole genome shotgun (WGS) entry which is preliminary data.</text>
</comment>
<evidence type="ECO:0000256" key="2">
    <source>
        <dbReference type="ARBA" id="ARBA00022692"/>
    </source>
</evidence>
<organism evidence="7 8">
    <name type="scientific">Pseudonocardia zijingensis</name>
    <dbReference type="NCBI Taxonomy" id="153376"/>
    <lineage>
        <taxon>Bacteria</taxon>
        <taxon>Bacillati</taxon>
        <taxon>Actinomycetota</taxon>
        <taxon>Actinomycetes</taxon>
        <taxon>Pseudonocardiales</taxon>
        <taxon>Pseudonocardiaceae</taxon>
        <taxon>Pseudonocardia</taxon>
    </lineage>
</organism>
<comment type="subcellular location">
    <subcellularLocation>
        <location evidence="1">Endomembrane system</location>
        <topology evidence="1">Multi-pass membrane protein</topology>
    </subcellularLocation>
</comment>
<evidence type="ECO:0000256" key="1">
    <source>
        <dbReference type="ARBA" id="ARBA00004127"/>
    </source>
</evidence>
<dbReference type="RefSeq" id="WP_343943252.1">
    <property type="nucleotide sequence ID" value="NZ_BAAAHP010000117.1"/>
</dbReference>
<evidence type="ECO:0000259" key="6">
    <source>
        <dbReference type="Pfam" id="PF02656"/>
    </source>
</evidence>
<evidence type="ECO:0000256" key="5">
    <source>
        <dbReference type="SAM" id="Phobius"/>
    </source>
</evidence>
<sequence length="116" mass="11431">MTGGAQVFDPGLQPERTALAWRRTGLAVAVGAIAGTRLLVPTLGAGAVVIGLLGLGLAGALVLGSTRRARRAQACLLQDGDLASGPGGRLVAAVCIACTLTGVAALVVVVLAHLAR</sequence>
<protein>
    <recommendedName>
        <fullName evidence="6">DUF202 domain-containing protein</fullName>
    </recommendedName>
</protein>
<dbReference type="InterPro" id="IPR003807">
    <property type="entry name" value="DUF202"/>
</dbReference>
<evidence type="ECO:0000313" key="7">
    <source>
        <dbReference type="EMBL" id="GAA0944871.1"/>
    </source>
</evidence>
<keyword evidence="4 5" id="KW-0472">Membrane</keyword>
<feature type="transmembrane region" description="Helical" evidence="5">
    <location>
        <begin position="43"/>
        <end position="63"/>
    </location>
</feature>
<gene>
    <name evidence="7" type="ORF">GCM10009559_42630</name>
</gene>
<evidence type="ECO:0000313" key="8">
    <source>
        <dbReference type="Proteomes" id="UP001499967"/>
    </source>
</evidence>
<dbReference type="EMBL" id="BAAAHP010000117">
    <property type="protein sequence ID" value="GAA0944871.1"/>
    <property type="molecule type" value="Genomic_DNA"/>
</dbReference>
<keyword evidence="2 5" id="KW-0812">Transmembrane</keyword>
<name>A0ABN1QNJ3_9PSEU</name>
<reference evidence="7 8" key="1">
    <citation type="journal article" date="2019" name="Int. J. Syst. Evol. Microbiol.">
        <title>The Global Catalogue of Microorganisms (GCM) 10K type strain sequencing project: providing services to taxonomists for standard genome sequencing and annotation.</title>
        <authorList>
            <consortium name="The Broad Institute Genomics Platform"/>
            <consortium name="The Broad Institute Genome Sequencing Center for Infectious Disease"/>
            <person name="Wu L."/>
            <person name="Ma J."/>
        </authorList>
    </citation>
    <scope>NUCLEOTIDE SEQUENCE [LARGE SCALE GENOMIC DNA]</scope>
    <source>
        <strain evidence="7 8">JCM 11117</strain>
    </source>
</reference>
<accession>A0ABN1QNJ3</accession>
<dbReference type="Pfam" id="PF02656">
    <property type="entry name" value="DUF202"/>
    <property type="match status" value="1"/>
</dbReference>
<feature type="transmembrane region" description="Helical" evidence="5">
    <location>
        <begin position="90"/>
        <end position="115"/>
    </location>
</feature>
<keyword evidence="8" id="KW-1185">Reference proteome</keyword>
<evidence type="ECO:0000256" key="3">
    <source>
        <dbReference type="ARBA" id="ARBA00022989"/>
    </source>
</evidence>